<evidence type="ECO:0000259" key="2">
    <source>
        <dbReference type="Pfam" id="PF20789"/>
    </source>
</evidence>
<evidence type="ECO:0000313" key="4">
    <source>
        <dbReference type="Proteomes" id="UP000253529"/>
    </source>
</evidence>
<dbReference type="Pfam" id="PF13622">
    <property type="entry name" value="4HBT_3"/>
    <property type="match status" value="1"/>
</dbReference>
<dbReference type="Proteomes" id="UP000253529">
    <property type="component" value="Unassembled WGS sequence"/>
</dbReference>
<dbReference type="EMBL" id="QNRK01000046">
    <property type="protein sequence ID" value="RBP03100.1"/>
    <property type="molecule type" value="Genomic_DNA"/>
</dbReference>
<dbReference type="Gene3D" id="2.40.160.210">
    <property type="entry name" value="Acyl-CoA thioesterase, double hotdog domain"/>
    <property type="match status" value="1"/>
</dbReference>
<dbReference type="InterPro" id="IPR049449">
    <property type="entry name" value="TesB_ACOT8-like_N"/>
</dbReference>
<organism evidence="3 4">
    <name type="scientific">Roseiarcus fermentans</name>
    <dbReference type="NCBI Taxonomy" id="1473586"/>
    <lineage>
        <taxon>Bacteria</taxon>
        <taxon>Pseudomonadati</taxon>
        <taxon>Pseudomonadota</taxon>
        <taxon>Alphaproteobacteria</taxon>
        <taxon>Hyphomicrobiales</taxon>
        <taxon>Roseiarcaceae</taxon>
        <taxon>Roseiarcus</taxon>
    </lineage>
</organism>
<dbReference type="SUPFAM" id="SSF54637">
    <property type="entry name" value="Thioesterase/thiol ester dehydrase-isomerase"/>
    <property type="match status" value="2"/>
</dbReference>
<feature type="domain" description="Acyl-CoA thioesterase-like C-terminal" evidence="2">
    <location>
        <begin position="130"/>
        <end position="260"/>
    </location>
</feature>
<accession>A0A366EN20</accession>
<proteinExistence type="predicted"/>
<comment type="caution">
    <text evidence="3">The sequence shown here is derived from an EMBL/GenBank/DDBJ whole genome shotgun (WGS) entry which is preliminary data.</text>
</comment>
<feature type="domain" description="Acyl-CoA thioesterase-like N-terminal HotDog" evidence="1">
    <location>
        <begin position="20"/>
        <end position="102"/>
    </location>
</feature>
<dbReference type="InterPro" id="IPR049450">
    <property type="entry name" value="ACOT8-like_C"/>
</dbReference>
<dbReference type="InterPro" id="IPR029069">
    <property type="entry name" value="HotDog_dom_sf"/>
</dbReference>
<gene>
    <name evidence="3" type="ORF">DFR50_14624</name>
</gene>
<dbReference type="InterPro" id="IPR042171">
    <property type="entry name" value="Acyl-CoA_hotdog"/>
</dbReference>
<evidence type="ECO:0000259" key="1">
    <source>
        <dbReference type="Pfam" id="PF13622"/>
    </source>
</evidence>
<reference evidence="3 4" key="1">
    <citation type="submission" date="2018-06" db="EMBL/GenBank/DDBJ databases">
        <title>Genomic Encyclopedia of Type Strains, Phase IV (KMG-IV): sequencing the most valuable type-strain genomes for metagenomic binning, comparative biology and taxonomic classification.</title>
        <authorList>
            <person name="Goeker M."/>
        </authorList>
    </citation>
    <scope>NUCLEOTIDE SEQUENCE [LARGE SCALE GENOMIC DNA]</scope>
    <source>
        <strain evidence="3 4">DSM 24875</strain>
    </source>
</reference>
<dbReference type="Pfam" id="PF20789">
    <property type="entry name" value="4HBT_3C"/>
    <property type="match status" value="1"/>
</dbReference>
<sequence>MDAAYVETAEGVFLASPLTRGPWHPDHQHAGPPSALICRAVERAAAADGFGHLGRLTVNLLRPAPIGACRVEAAHDYVGRTAGHYSGRLIAQGKEIARFTALAQREEAVPIPEGTPGHPPPQAPKPWRQSPAATMAVISTHAFGYAELVENRVAEGTMFRGPSAVWFRMAHPLVAGETPSPYQRVAVAADSGNGISASLGFDRFMFVNCDLTINLFRRPVGEWICLEARSLFGGNGCGLAESALFDEEGVIGQATQSLAVRAR</sequence>
<dbReference type="AlphaFoldDB" id="A0A366EN20"/>
<keyword evidence="4" id="KW-1185">Reference proteome</keyword>
<dbReference type="RefSeq" id="WP_210209058.1">
    <property type="nucleotide sequence ID" value="NZ_QNRK01000046.1"/>
</dbReference>
<name>A0A366EN20_9HYPH</name>
<protein>
    <submittedName>
        <fullName evidence="3">Thioesterase superfamily protein</fullName>
    </submittedName>
</protein>
<evidence type="ECO:0000313" key="3">
    <source>
        <dbReference type="EMBL" id="RBP03100.1"/>
    </source>
</evidence>